<evidence type="ECO:0000256" key="1">
    <source>
        <dbReference type="ARBA" id="ARBA00003907"/>
    </source>
</evidence>
<dbReference type="Gene3D" id="3.40.50.150">
    <property type="entry name" value="Vaccinia Virus protein VP39"/>
    <property type="match status" value="1"/>
</dbReference>
<evidence type="ECO:0000313" key="7">
    <source>
        <dbReference type="EMBL" id="GAA4487723.1"/>
    </source>
</evidence>
<dbReference type="EC" id="2.1.1.-" evidence="6"/>
<evidence type="ECO:0000256" key="3">
    <source>
        <dbReference type="ARBA" id="ARBA00022603"/>
    </source>
</evidence>
<dbReference type="Pfam" id="PF04072">
    <property type="entry name" value="LCM"/>
    <property type="match status" value="1"/>
</dbReference>
<evidence type="ECO:0000256" key="2">
    <source>
        <dbReference type="ARBA" id="ARBA00008138"/>
    </source>
</evidence>
<dbReference type="NCBIfam" id="TIGR00027">
    <property type="entry name" value="mthyl_TIGR00027"/>
    <property type="match status" value="1"/>
</dbReference>
<comment type="similarity">
    <text evidence="2 6">Belongs to the UPF0677 family.</text>
</comment>
<dbReference type="EMBL" id="BAABFB010000069">
    <property type="protein sequence ID" value="GAA4487723.1"/>
    <property type="molecule type" value="Genomic_DNA"/>
</dbReference>
<dbReference type="InterPro" id="IPR011610">
    <property type="entry name" value="SAM_mthyl_Trfase_ML2640-like"/>
</dbReference>
<dbReference type="GO" id="GO:0008168">
    <property type="term" value="F:methyltransferase activity"/>
    <property type="evidence" value="ECO:0007669"/>
    <property type="project" value="UniProtKB-KW"/>
</dbReference>
<keyword evidence="3 6" id="KW-0489">Methyltransferase</keyword>
<dbReference type="PANTHER" id="PTHR43619">
    <property type="entry name" value="S-ADENOSYL-L-METHIONINE-DEPENDENT METHYLTRANSFERASE YKTD-RELATED"/>
    <property type="match status" value="1"/>
</dbReference>
<proteinExistence type="inferred from homology"/>
<accession>A0ABP8PJV7</accession>
<evidence type="ECO:0000256" key="5">
    <source>
        <dbReference type="ARBA" id="ARBA00022691"/>
    </source>
</evidence>
<dbReference type="Proteomes" id="UP001501183">
    <property type="component" value="Unassembled WGS sequence"/>
</dbReference>
<comment type="caution">
    <text evidence="7">The sequence shown here is derived from an EMBL/GenBank/DDBJ whole genome shotgun (WGS) entry which is preliminary data.</text>
</comment>
<dbReference type="PANTHER" id="PTHR43619:SF2">
    <property type="entry name" value="S-ADENOSYL-L-METHIONINE-DEPENDENT METHYLTRANSFERASES SUPERFAMILY PROTEIN"/>
    <property type="match status" value="1"/>
</dbReference>
<evidence type="ECO:0000313" key="8">
    <source>
        <dbReference type="Proteomes" id="UP001501183"/>
    </source>
</evidence>
<evidence type="ECO:0000256" key="6">
    <source>
        <dbReference type="RuleBase" id="RU362030"/>
    </source>
</evidence>
<dbReference type="SUPFAM" id="SSF53335">
    <property type="entry name" value="S-adenosyl-L-methionine-dependent methyltransferases"/>
    <property type="match status" value="1"/>
</dbReference>
<keyword evidence="4" id="KW-0808">Transferase</keyword>
<evidence type="ECO:0000256" key="4">
    <source>
        <dbReference type="ARBA" id="ARBA00022679"/>
    </source>
</evidence>
<protein>
    <recommendedName>
        <fullName evidence="6">S-adenosyl-L-methionine-dependent methyltransferase</fullName>
        <ecNumber evidence="6">2.1.1.-</ecNumber>
    </recommendedName>
</protein>
<keyword evidence="5 6" id="KW-0949">S-adenosyl-L-methionine</keyword>
<name>A0ABP8PJV7_9NOCA</name>
<dbReference type="InterPro" id="IPR029063">
    <property type="entry name" value="SAM-dependent_MTases_sf"/>
</dbReference>
<comment type="function">
    <text evidence="1 6">Exhibits S-adenosyl-L-methionine-dependent methyltransferase activity.</text>
</comment>
<dbReference type="GO" id="GO:0032259">
    <property type="term" value="P:methylation"/>
    <property type="evidence" value="ECO:0007669"/>
    <property type="project" value="UniProtKB-KW"/>
</dbReference>
<organism evidence="7 8">
    <name type="scientific">Rhodococcus olei</name>
    <dbReference type="NCBI Taxonomy" id="2161675"/>
    <lineage>
        <taxon>Bacteria</taxon>
        <taxon>Bacillati</taxon>
        <taxon>Actinomycetota</taxon>
        <taxon>Actinomycetes</taxon>
        <taxon>Mycobacteriales</taxon>
        <taxon>Nocardiaceae</taxon>
        <taxon>Rhodococcus</taxon>
    </lineage>
</organism>
<reference evidence="8" key="1">
    <citation type="journal article" date="2019" name="Int. J. Syst. Evol. Microbiol.">
        <title>The Global Catalogue of Microorganisms (GCM) 10K type strain sequencing project: providing services to taxonomists for standard genome sequencing and annotation.</title>
        <authorList>
            <consortium name="The Broad Institute Genomics Platform"/>
            <consortium name="The Broad Institute Genome Sequencing Center for Infectious Disease"/>
            <person name="Wu L."/>
            <person name="Ma J."/>
        </authorList>
    </citation>
    <scope>NUCLEOTIDE SEQUENCE [LARGE SCALE GENOMIC DNA]</scope>
    <source>
        <strain evidence="8">JCM 32206</strain>
    </source>
</reference>
<keyword evidence="8" id="KW-1185">Reference proteome</keyword>
<dbReference type="InterPro" id="IPR007213">
    <property type="entry name" value="Ppm1/Ppm2/Tcmp"/>
</dbReference>
<sequence length="298" mass="32558">MAMRTDGDNWDIVSSVGRTALGVATFRALETARPDALIEDHYARWFVEAAGDEQFTALLADPSPLEDLPFFFPGFMGVRTRFFDDHFDSAAADGVTQAVIVAAGLDARAYRLDWPAGATVYEVDQPKVLEFKAEVLAAHGARPRADRRVVAVDLREDWPAALTAAGFDPDRPTAWSAEGLLPYLPGAAHDALFDRIDGLSAGGSRIAVDGFGAGMDVRRFVALRDKYFGDRPFGGMDVAALFYDDERADPDRWLTDHGWTVRRCTPIELATSYGVQIPELPEDLADLARTAAYLTAAK</sequence>
<gene>
    <name evidence="7" type="ORF">GCM10023094_46540</name>
</gene>